<dbReference type="CDD" id="cd00063">
    <property type="entry name" value="FN3"/>
    <property type="match status" value="1"/>
</dbReference>
<dbReference type="InterPro" id="IPR003961">
    <property type="entry name" value="FN3_dom"/>
</dbReference>
<dbReference type="SUPFAM" id="SSF48726">
    <property type="entry name" value="Immunoglobulin"/>
    <property type="match status" value="8"/>
</dbReference>
<dbReference type="InterPro" id="IPR051275">
    <property type="entry name" value="Cell_adhesion_signaling"/>
</dbReference>
<feature type="domain" description="Ig-like" evidence="10">
    <location>
        <begin position="539"/>
        <end position="633"/>
    </location>
</feature>
<dbReference type="InterPro" id="IPR013783">
    <property type="entry name" value="Ig-like_fold"/>
</dbReference>
<dbReference type="InterPro" id="IPR003599">
    <property type="entry name" value="Ig_sub"/>
</dbReference>
<evidence type="ECO:0000256" key="8">
    <source>
        <dbReference type="SAM" id="Phobius"/>
    </source>
</evidence>
<dbReference type="PROSITE" id="PS50853">
    <property type="entry name" value="FN3"/>
    <property type="match status" value="1"/>
</dbReference>
<feature type="region of interest" description="Disordered" evidence="7">
    <location>
        <begin position="1110"/>
        <end position="1134"/>
    </location>
</feature>
<feature type="domain" description="Ig-like" evidence="10">
    <location>
        <begin position="640"/>
        <end position="733"/>
    </location>
</feature>
<comment type="subcellular location">
    <subcellularLocation>
        <location evidence="1">Membrane</location>
        <topology evidence="1">Single-pass type I membrane protein</topology>
    </subcellularLocation>
</comment>
<evidence type="ECO:0000259" key="11">
    <source>
        <dbReference type="PROSITE" id="PS50853"/>
    </source>
</evidence>
<feature type="compositionally biased region" description="Pro residues" evidence="7">
    <location>
        <begin position="1241"/>
        <end position="1254"/>
    </location>
</feature>
<dbReference type="SMART" id="SM00409">
    <property type="entry name" value="IG"/>
    <property type="match status" value="8"/>
</dbReference>
<evidence type="ECO:0000313" key="12">
    <source>
        <dbReference type="Proteomes" id="UP000695000"/>
    </source>
</evidence>
<evidence type="ECO:0000256" key="1">
    <source>
        <dbReference type="ARBA" id="ARBA00004479"/>
    </source>
</evidence>
<accession>A0ABM1MK52</accession>
<organism evidence="12 13">
    <name type="scientific">Nicrophorus vespilloides</name>
    <name type="common">Boreal carrion beetle</name>
    <dbReference type="NCBI Taxonomy" id="110193"/>
    <lineage>
        <taxon>Eukaryota</taxon>
        <taxon>Metazoa</taxon>
        <taxon>Ecdysozoa</taxon>
        <taxon>Arthropoda</taxon>
        <taxon>Hexapoda</taxon>
        <taxon>Insecta</taxon>
        <taxon>Pterygota</taxon>
        <taxon>Neoptera</taxon>
        <taxon>Endopterygota</taxon>
        <taxon>Coleoptera</taxon>
        <taxon>Polyphaga</taxon>
        <taxon>Staphyliniformia</taxon>
        <taxon>Silphidae</taxon>
        <taxon>Nicrophorinae</taxon>
        <taxon>Nicrophorus</taxon>
    </lineage>
</organism>
<feature type="domain" description="Fibronectin type-III" evidence="11">
    <location>
        <begin position="938"/>
        <end position="1031"/>
    </location>
</feature>
<feature type="domain" description="Ig-like" evidence="10">
    <location>
        <begin position="342"/>
        <end position="380"/>
    </location>
</feature>
<dbReference type="SMART" id="SM00060">
    <property type="entry name" value="FN3"/>
    <property type="match status" value="1"/>
</dbReference>
<sequence length="1335" mass="147732">MEPSLRTFVVSILLVASLATCSGQQYQHFRIKPKDVKVQEGGEAMLECEVANVAGQVQWTKDGFALGFTAEIAGFPRYSVIGDRRHGVYNLRVSNASLEDDADYQCQVGPSRGNKAIRANARLSVISPPNSVEILDHQSNSKIEIKENQEFTLECRVRNAKPAAKIVWYRGNVQMNIRKEDENIIEVAGSSRHPKVARYDTHSRITLKPTAEDDYAEYTCEARHEALSQDMPMRSTVQLSVLYPPGLPYIEGYTEGETIRRGQTVELICRSRGGNPPAQLIWYKNGEQIRMAYRTAGRVSENVFTFTAEASDNKARYKCEGSNIMSKTPLKAEIDMTVLFSPLHVTISGPTEARIGDPVPLTCSTANSNPAAEIKWMVNGIHWKNVTTRTVVSPEGGWITTSNITTYVDNNRRSHVVICHGLNQQLTENILSTHTINVLYPPGQPFIHGYTPGQKISAGTVQKMSCTSAGGNPLATLSWYKNDKKIHSTVKTNEKSVTAEITILTNVTDNDARYRCEAANTATEIPLFETITMSVLFPPETIKIRKDPFELKPNEEATLTCDSSSSNPPAKLSWWRDGIPIQGLINTTKPGLHGGKVSSMELKLNITEQMNEVVYTCQATNEFLQRSVHDAITLQVLYKPVFDEDNEKAVTGIENEPLIISLKADGNPKNIAYTWTKDGLPIMQTSSSSTGMERIISDGRVLNITKLSRHDAGVYSCEALNSQGSSMAHVNISVQFGASIVAVSENVIVNPKEDATLSCTAEGNPLSDDSISWKRDDLEDFNARTSVMYDKNGTSYLRISSVSRDDLGNFKCIVNNGVGNITTRDVMLIVKHKPEIDKSPSFMKFASDAGGTARVICRSSSSPLAKYSWSRNGASINVNSSGKYYAKYEQIDRLTSQSILSITHVTSADYGNYECVARNDLGFATNSPRLEVTSVPDTPSLLQVLNVTHDSVTLGWTPGFDGGMMANYRIRYREVDDEGYKYEDVLPHNITQYTIVGLEINTGYIFSIMSMNKLGNSKYMPDIVSAKTSIYTINDQVEKVIPEDLLEKQDLPRIVIISVSIIGVVLVLINIGLVAGCVFKKRSKRLREQSNQSSKSATIEMYAPSSYNDTVTGETLSSVSEKSETYSNEGSNNDYIVRDEGRKQAASTYLMDQQDYSSYPVCPGYEMQIQPNMAHKTHTLPHPHHHHQHHVTTDRTRARDDQTLGYHSSISAKSSYVSAPSPAPPADGSYFNMSDRYLSYPPPLDFQNPPPIPAHPHLGHHHGMAPATPPLPSNGSLLRHQQRSAVPPPDVLHNTSSNQQQNQPQILQAQNLSQKRELTSFGNGYSVNEQEGHLV</sequence>
<dbReference type="Pfam" id="PF08205">
    <property type="entry name" value="C2-set_2"/>
    <property type="match status" value="3"/>
</dbReference>
<dbReference type="InterPro" id="IPR013098">
    <property type="entry name" value="Ig_I-set"/>
</dbReference>
<feature type="domain" description="Ig-like" evidence="10">
    <location>
        <begin position="248"/>
        <end position="337"/>
    </location>
</feature>
<dbReference type="Pfam" id="PF13927">
    <property type="entry name" value="Ig_3"/>
    <property type="match status" value="4"/>
</dbReference>
<dbReference type="SMART" id="SM00408">
    <property type="entry name" value="IGc2"/>
    <property type="match status" value="8"/>
</dbReference>
<feature type="transmembrane region" description="Helical" evidence="8">
    <location>
        <begin position="1054"/>
        <end position="1079"/>
    </location>
</feature>
<dbReference type="GeneID" id="108561501"/>
<dbReference type="InterPro" id="IPR003598">
    <property type="entry name" value="Ig_sub2"/>
</dbReference>
<evidence type="ECO:0000256" key="3">
    <source>
        <dbReference type="ARBA" id="ARBA00023136"/>
    </source>
</evidence>
<dbReference type="PANTHER" id="PTHR11640">
    <property type="entry name" value="NEPHRIN"/>
    <property type="match status" value="1"/>
</dbReference>
<feature type="domain" description="Ig-like" evidence="10">
    <location>
        <begin position="3"/>
        <end position="124"/>
    </location>
</feature>
<feature type="region of interest" description="Disordered" evidence="7">
    <location>
        <begin position="1241"/>
        <end position="1303"/>
    </location>
</feature>
<evidence type="ECO:0000256" key="7">
    <source>
        <dbReference type="SAM" id="MobiDB-lite"/>
    </source>
</evidence>
<dbReference type="InterPro" id="IPR007110">
    <property type="entry name" value="Ig-like_dom"/>
</dbReference>
<evidence type="ECO:0000256" key="9">
    <source>
        <dbReference type="SAM" id="SignalP"/>
    </source>
</evidence>
<dbReference type="RefSeq" id="XP_017774952.1">
    <property type="nucleotide sequence ID" value="XM_017919463.1"/>
</dbReference>
<keyword evidence="12" id="KW-1185">Reference proteome</keyword>
<dbReference type="PROSITE" id="PS50835">
    <property type="entry name" value="IG_LIKE"/>
    <property type="match status" value="9"/>
</dbReference>
<dbReference type="PANTHER" id="PTHR11640:SF136">
    <property type="entry name" value="NEPHRIN"/>
    <property type="match status" value="1"/>
</dbReference>
<keyword evidence="8" id="KW-0812">Transmembrane</keyword>
<evidence type="ECO:0000256" key="6">
    <source>
        <dbReference type="ARBA" id="ARBA00023319"/>
    </source>
</evidence>
<feature type="signal peptide" evidence="9">
    <location>
        <begin position="1"/>
        <end position="23"/>
    </location>
</feature>
<proteinExistence type="predicted"/>
<dbReference type="InterPro" id="IPR003006">
    <property type="entry name" value="Ig/MHC_CS"/>
</dbReference>
<dbReference type="InterPro" id="IPR036116">
    <property type="entry name" value="FN3_sf"/>
</dbReference>
<keyword evidence="5" id="KW-0325">Glycoprotein</keyword>
<keyword evidence="2" id="KW-0677">Repeat</keyword>
<keyword evidence="4" id="KW-1015">Disulfide bond</keyword>
<keyword evidence="3 8" id="KW-0472">Membrane</keyword>
<dbReference type="Gene3D" id="2.60.40.10">
    <property type="entry name" value="Immunoglobulins"/>
    <property type="match status" value="10"/>
</dbReference>
<protein>
    <submittedName>
        <fullName evidence="13">Nephrin</fullName>
    </submittedName>
</protein>
<dbReference type="PROSITE" id="PS00290">
    <property type="entry name" value="IG_MHC"/>
    <property type="match status" value="1"/>
</dbReference>
<keyword evidence="8" id="KW-1133">Transmembrane helix</keyword>
<dbReference type="Proteomes" id="UP000695000">
    <property type="component" value="Unplaced"/>
</dbReference>
<dbReference type="InterPro" id="IPR036179">
    <property type="entry name" value="Ig-like_dom_sf"/>
</dbReference>
<feature type="domain" description="Ig-like" evidence="10">
    <location>
        <begin position="738"/>
        <end position="827"/>
    </location>
</feature>
<dbReference type="CDD" id="cd00096">
    <property type="entry name" value="Ig"/>
    <property type="match status" value="1"/>
</dbReference>
<evidence type="ECO:0000313" key="13">
    <source>
        <dbReference type="RefSeq" id="XP_017774952.1"/>
    </source>
</evidence>
<keyword evidence="9" id="KW-0732">Signal</keyword>
<gene>
    <name evidence="13" type="primary">LOC108561501</name>
</gene>
<name>A0ABM1MK52_NICVS</name>
<evidence type="ECO:0000259" key="10">
    <source>
        <dbReference type="PROSITE" id="PS50835"/>
    </source>
</evidence>
<feature type="domain" description="Ig-like" evidence="10">
    <location>
        <begin position="834"/>
        <end position="933"/>
    </location>
</feature>
<evidence type="ECO:0000256" key="2">
    <source>
        <dbReference type="ARBA" id="ARBA00022737"/>
    </source>
</evidence>
<reference evidence="13" key="1">
    <citation type="submission" date="2025-08" db="UniProtKB">
        <authorList>
            <consortium name="RefSeq"/>
        </authorList>
    </citation>
    <scope>IDENTIFICATION</scope>
</reference>
<dbReference type="Pfam" id="PF00041">
    <property type="entry name" value="fn3"/>
    <property type="match status" value="1"/>
</dbReference>
<dbReference type="SUPFAM" id="SSF49265">
    <property type="entry name" value="Fibronectin type III"/>
    <property type="match status" value="1"/>
</dbReference>
<evidence type="ECO:0000256" key="5">
    <source>
        <dbReference type="ARBA" id="ARBA00023180"/>
    </source>
</evidence>
<feature type="domain" description="Ig-like" evidence="10">
    <location>
        <begin position="129"/>
        <end position="240"/>
    </location>
</feature>
<feature type="chain" id="PRO_5046809109" evidence="9">
    <location>
        <begin position="24"/>
        <end position="1335"/>
    </location>
</feature>
<dbReference type="Pfam" id="PF07679">
    <property type="entry name" value="I-set"/>
    <property type="match status" value="2"/>
</dbReference>
<dbReference type="InterPro" id="IPR013162">
    <property type="entry name" value="CD80_C2-set"/>
</dbReference>
<keyword evidence="6" id="KW-0393">Immunoglobulin domain</keyword>
<evidence type="ECO:0000256" key="4">
    <source>
        <dbReference type="ARBA" id="ARBA00023157"/>
    </source>
</evidence>
<feature type="domain" description="Ig-like" evidence="10">
    <location>
        <begin position="445"/>
        <end position="532"/>
    </location>
</feature>